<dbReference type="GO" id="GO:0005615">
    <property type="term" value="C:extracellular space"/>
    <property type="evidence" value="ECO:0007669"/>
    <property type="project" value="TreeGrafter"/>
</dbReference>
<dbReference type="InterPro" id="IPR010562">
    <property type="entry name" value="Haemolymph_juvenile_hormone-bd"/>
</dbReference>
<keyword evidence="3" id="KW-1185">Reference proteome</keyword>
<keyword evidence="1" id="KW-0732">Signal</keyword>
<dbReference type="OrthoDB" id="7419171at2759"/>
<dbReference type="SMART" id="SM00700">
    <property type="entry name" value="JHBP"/>
    <property type="match status" value="1"/>
</dbReference>
<protein>
    <submittedName>
        <fullName evidence="2">Uncharacterized protein</fullName>
    </submittedName>
</protein>
<comment type="caution">
    <text evidence="2">The sequence shown here is derived from an EMBL/GenBank/DDBJ whole genome shotgun (WGS) entry which is preliminary data.</text>
</comment>
<sequence>MKYFTASFLFITIFFSYIATRDIPSHIKKCKLTTTEEVSKCILERIKELTPRLAKGIPELKIPPLDPSFVPRMEIDAEIGLHMVFTNISLRGLLNTHVLDIRFDFEKYIASTHFLIPFVQIDAICSIDIKAPILTLSNSGVAHANVSEIDAKGTRKFSTVKKNGKTYIKMEDEHDQDIKYGKATVRFEKLFGDDEELTQRINQVINENLDELSKPIVPIVQESVVTLMTGILQNFWDEYSLEEAFD</sequence>
<proteinExistence type="predicted"/>
<reference evidence="2" key="1">
    <citation type="submission" date="2019-08" db="EMBL/GenBank/DDBJ databases">
        <title>The genome of the North American firefly Photinus pyralis.</title>
        <authorList>
            <consortium name="Photinus pyralis genome working group"/>
            <person name="Fallon T.R."/>
            <person name="Sander Lower S.E."/>
            <person name="Weng J.-K."/>
        </authorList>
    </citation>
    <scope>NUCLEOTIDE SEQUENCE</scope>
    <source>
        <strain evidence="2">TRF0915ILg1</strain>
        <tissue evidence="2">Whole body</tissue>
    </source>
</reference>
<dbReference type="PANTHER" id="PTHR11008:SF41">
    <property type="entry name" value="RE70318P"/>
    <property type="match status" value="1"/>
</dbReference>
<evidence type="ECO:0000313" key="3">
    <source>
        <dbReference type="Proteomes" id="UP000801492"/>
    </source>
</evidence>
<gene>
    <name evidence="2" type="ORF">ILUMI_08051</name>
</gene>
<dbReference type="EMBL" id="VTPC01003688">
    <property type="protein sequence ID" value="KAF2898127.1"/>
    <property type="molecule type" value="Genomic_DNA"/>
</dbReference>
<dbReference type="Gene3D" id="3.15.10.30">
    <property type="entry name" value="Haemolymph juvenile hormone binding protein"/>
    <property type="match status" value="1"/>
</dbReference>
<dbReference type="InterPro" id="IPR038606">
    <property type="entry name" value="To_sf"/>
</dbReference>
<evidence type="ECO:0000313" key="2">
    <source>
        <dbReference type="EMBL" id="KAF2898127.1"/>
    </source>
</evidence>
<accession>A0A8K0D6V5</accession>
<dbReference type="PANTHER" id="PTHR11008">
    <property type="entry name" value="PROTEIN TAKEOUT-LIKE PROTEIN"/>
    <property type="match status" value="1"/>
</dbReference>
<dbReference type="Proteomes" id="UP000801492">
    <property type="component" value="Unassembled WGS sequence"/>
</dbReference>
<dbReference type="Pfam" id="PF06585">
    <property type="entry name" value="JHBP"/>
    <property type="match status" value="1"/>
</dbReference>
<organism evidence="2 3">
    <name type="scientific">Ignelater luminosus</name>
    <name type="common">Cucubano</name>
    <name type="synonym">Pyrophorus luminosus</name>
    <dbReference type="NCBI Taxonomy" id="2038154"/>
    <lineage>
        <taxon>Eukaryota</taxon>
        <taxon>Metazoa</taxon>
        <taxon>Ecdysozoa</taxon>
        <taxon>Arthropoda</taxon>
        <taxon>Hexapoda</taxon>
        <taxon>Insecta</taxon>
        <taxon>Pterygota</taxon>
        <taxon>Neoptera</taxon>
        <taxon>Endopterygota</taxon>
        <taxon>Coleoptera</taxon>
        <taxon>Polyphaga</taxon>
        <taxon>Elateriformia</taxon>
        <taxon>Elateroidea</taxon>
        <taxon>Elateridae</taxon>
        <taxon>Agrypninae</taxon>
        <taxon>Pyrophorini</taxon>
        <taxon>Ignelater</taxon>
    </lineage>
</organism>
<dbReference type="AlphaFoldDB" id="A0A8K0D6V5"/>
<feature type="chain" id="PRO_5035462145" evidence="1">
    <location>
        <begin position="21"/>
        <end position="246"/>
    </location>
</feature>
<name>A0A8K0D6V5_IGNLU</name>
<feature type="signal peptide" evidence="1">
    <location>
        <begin position="1"/>
        <end position="20"/>
    </location>
</feature>
<evidence type="ECO:0000256" key="1">
    <source>
        <dbReference type="SAM" id="SignalP"/>
    </source>
</evidence>